<dbReference type="EMBL" id="JABUBU010000018">
    <property type="protein sequence ID" value="MBY6368134.1"/>
    <property type="molecule type" value="Genomic_DNA"/>
</dbReference>
<reference evidence="2 3" key="1">
    <citation type="submission" date="2020-06" db="EMBL/GenBank/DDBJ databases">
        <title>Taxonomy, biology and ecology of Rhodococcus bacteria occurring in California pistachio and other woody hosts as revealed by genome sequence analyses.</title>
        <authorList>
            <person name="Gai Y."/>
            <person name="Riely B."/>
        </authorList>
    </citation>
    <scope>NUCLEOTIDE SEQUENCE [LARGE SCALE GENOMIC DNA]</scope>
    <source>
        <strain evidence="2 3">BP-281</strain>
    </source>
</reference>
<keyword evidence="3" id="KW-1185">Reference proteome</keyword>
<dbReference type="RefSeq" id="WP_222685553.1">
    <property type="nucleotide sequence ID" value="NZ_JABUBT010000064.1"/>
</dbReference>
<name>A0ABS7P6S9_9NOCA</name>
<organism evidence="2 3">
    <name type="scientific">Rhodococcoides corynebacterioides</name>
    <dbReference type="NCBI Taxonomy" id="53972"/>
    <lineage>
        <taxon>Bacteria</taxon>
        <taxon>Bacillati</taxon>
        <taxon>Actinomycetota</taxon>
        <taxon>Actinomycetes</taxon>
        <taxon>Mycobacteriales</taxon>
        <taxon>Nocardiaceae</taxon>
        <taxon>Rhodococcoides</taxon>
    </lineage>
</organism>
<gene>
    <name evidence="2" type="ORF">HQ603_15370</name>
</gene>
<feature type="region of interest" description="Disordered" evidence="1">
    <location>
        <begin position="32"/>
        <end position="89"/>
    </location>
</feature>
<evidence type="ECO:0000313" key="2">
    <source>
        <dbReference type="EMBL" id="MBY6368134.1"/>
    </source>
</evidence>
<evidence type="ECO:0000313" key="3">
    <source>
        <dbReference type="Proteomes" id="UP000825228"/>
    </source>
</evidence>
<feature type="compositionally biased region" description="Polar residues" evidence="1">
    <location>
        <begin position="42"/>
        <end position="70"/>
    </location>
</feature>
<evidence type="ECO:0000256" key="1">
    <source>
        <dbReference type="SAM" id="MobiDB-lite"/>
    </source>
</evidence>
<sequence>MGSVGAGHPVSRSTRIAAVVVLSVAAVVGCSGGTPAPEDPASGTSVAPTTSEAMRPTVDTQTFQFSADTSRSGRSEPLRAESTGRPPVQVEDFLDVGGGGVALTYADDAQPDGSLGLSFDLSRDSRFANVGESVPAVVALSEGDAQVEVLESTWDASSRTLTATTDHLSKFWPALLDPKAVTDRVSGAALGFLQQASPRPDCVGRTAEVGSTTYSLDPPFTAEHWLCLRENAGAVSIDVISNSPNGWTVQSTPAFSAHQPVVDRSLTGLIDLAAFETVFANAYGDGSYVAPEGSTTLDYAPDLPPQRLTLQLDPGMSLLRSLFLGVQALYPSIPFGAVNDAAACTKILDAAREAMEPTGVGAGNFHREVSDCLSLSLESGEATTKEARFDASRLSIMTMVPDALTTLAANVRGAVAPFLGQGTYTVNVRTSQNAAPGAASNATVNLSTKVTDNGWGVELGPNHFRVSDLMKRDGRFFADTNYEWTINRPDGSDLGYCQGHVQILGPSGVEVARYDQTGFDQCRGGGTWGTSTRIFDAGTYTVNLEILMEKGPTLRASQQFVVDQ</sequence>
<protein>
    <submittedName>
        <fullName evidence="2">Uncharacterized protein</fullName>
    </submittedName>
</protein>
<accession>A0ABS7P6S9</accession>
<dbReference type="Proteomes" id="UP000825228">
    <property type="component" value="Unassembled WGS sequence"/>
</dbReference>
<proteinExistence type="predicted"/>
<comment type="caution">
    <text evidence="2">The sequence shown here is derived from an EMBL/GenBank/DDBJ whole genome shotgun (WGS) entry which is preliminary data.</text>
</comment>